<dbReference type="PROSITE" id="PS50011">
    <property type="entry name" value="PROTEIN_KINASE_DOM"/>
    <property type="match status" value="1"/>
</dbReference>
<dbReference type="Proteomes" id="UP000221165">
    <property type="component" value="Unassembled WGS sequence"/>
</dbReference>
<feature type="region of interest" description="Disordered" evidence="9">
    <location>
        <begin position="1170"/>
        <end position="1260"/>
    </location>
</feature>
<keyword evidence="4" id="KW-0547">Nucleotide-binding</keyword>
<comment type="catalytic activity">
    <reaction evidence="8">
        <text>L-seryl-[protein] + ATP = O-phospho-L-seryl-[protein] + ADP + H(+)</text>
        <dbReference type="Rhea" id="RHEA:17989"/>
        <dbReference type="Rhea" id="RHEA-COMP:9863"/>
        <dbReference type="Rhea" id="RHEA-COMP:11604"/>
        <dbReference type="ChEBI" id="CHEBI:15378"/>
        <dbReference type="ChEBI" id="CHEBI:29999"/>
        <dbReference type="ChEBI" id="CHEBI:30616"/>
        <dbReference type="ChEBI" id="CHEBI:83421"/>
        <dbReference type="ChEBI" id="CHEBI:456216"/>
        <dbReference type="EC" id="2.7.11.1"/>
    </reaction>
</comment>
<protein>
    <recommendedName>
        <fullName evidence="1">non-specific serine/threonine protein kinase</fullName>
        <ecNumber evidence="1">2.7.11.1</ecNumber>
    </recommendedName>
</protein>
<feature type="compositionally biased region" description="Basic and acidic residues" evidence="9">
    <location>
        <begin position="1370"/>
        <end position="1380"/>
    </location>
</feature>
<keyword evidence="12" id="KW-1185">Reference proteome</keyword>
<feature type="compositionally biased region" description="Polar residues" evidence="9">
    <location>
        <begin position="1575"/>
        <end position="1588"/>
    </location>
</feature>
<organism evidence="11 12">
    <name type="scientific">Cystoisospora suis</name>
    <dbReference type="NCBI Taxonomy" id="483139"/>
    <lineage>
        <taxon>Eukaryota</taxon>
        <taxon>Sar</taxon>
        <taxon>Alveolata</taxon>
        <taxon>Apicomplexa</taxon>
        <taxon>Conoidasida</taxon>
        <taxon>Coccidia</taxon>
        <taxon>Eucoccidiorida</taxon>
        <taxon>Eimeriorina</taxon>
        <taxon>Sarcocystidae</taxon>
        <taxon>Cystoisospora</taxon>
    </lineage>
</organism>
<proteinExistence type="predicted"/>
<keyword evidence="3" id="KW-0808">Transferase</keyword>
<evidence type="ECO:0000256" key="6">
    <source>
        <dbReference type="ARBA" id="ARBA00022840"/>
    </source>
</evidence>
<keyword evidence="6" id="KW-0067">ATP-binding</keyword>
<dbReference type="OrthoDB" id="4062651at2759"/>
<dbReference type="SMART" id="SM00220">
    <property type="entry name" value="S_TKc"/>
    <property type="match status" value="1"/>
</dbReference>
<feature type="region of interest" description="Disordered" evidence="9">
    <location>
        <begin position="1116"/>
        <end position="1140"/>
    </location>
</feature>
<evidence type="ECO:0000256" key="9">
    <source>
        <dbReference type="SAM" id="MobiDB-lite"/>
    </source>
</evidence>
<feature type="compositionally biased region" description="Low complexity" evidence="9">
    <location>
        <begin position="1877"/>
        <end position="1891"/>
    </location>
</feature>
<dbReference type="Gene3D" id="1.10.510.10">
    <property type="entry name" value="Transferase(Phosphotransferase) domain 1"/>
    <property type="match status" value="1"/>
</dbReference>
<dbReference type="GO" id="GO:0004674">
    <property type="term" value="F:protein serine/threonine kinase activity"/>
    <property type="evidence" value="ECO:0007669"/>
    <property type="project" value="UniProtKB-KW"/>
</dbReference>
<feature type="region of interest" description="Disordered" evidence="9">
    <location>
        <begin position="3002"/>
        <end position="3057"/>
    </location>
</feature>
<feature type="compositionally biased region" description="Low complexity" evidence="9">
    <location>
        <begin position="2276"/>
        <end position="2295"/>
    </location>
</feature>
<dbReference type="PANTHER" id="PTHR24343">
    <property type="entry name" value="SERINE/THREONINE KINASE"/>
    <property type="match status" value="1"/>
</dbReference>
<feature type="compositionally biased region" description="Low complexity" evidence="9">
    <location>
        <begin position="2500"/>
        <end position="2514"/>
    </location>
</feature>
<feature type="compositionally biased region" description="Low complexity" evidence="9">
    <location>
        <begin position="1959"/>
        <end position="1972"/>
    </location>
</feature>
<evidence type="ECO:0000256" key="7">
    <source>
        <dbReference type="ARBA" id="ARBA00047899"/>
    </source>
</evidence>
<feature type="region of interest" description="Disordered" evidence="9">
    <location>
        <begin position="1538"/>
        <end position="1599"/>
    </location>
</feature>
<feature type="compositionally biased region" description="Polar residues" evidence="9">
    <location>
        <begin position="1688"/>
        <end position="1709"/>
    </location>
</feature>
<name>A0A2C6L8J3_9APIC</name>
<evidence type="ECO:0000256" key="4">
    <source>
        <dbReference type="ARBA" id="ARBA00022741"/>
    </source>
</evidence>
<dbReference type="PANTHER" id="PTHR24343:SF466">
    <property type="entry name" value="AMP-ACTIVATED PROTEIN KINASE ALPHA SUBUNIT, ISOFORM A"/>
    <property type="match status" value="1"/>
</dbReference>
<feature type="compositionally biased region" description="Polar residues" evidence="9">
    <location>
        <begin position="334"/>
        <end position="346"/>
    </location>
</feature>
<dbReference type="EMBL" id="MIGC01001048">
    <property type="protein sequence ID" value="PHJ23645.1"/>
    <property type="molecule type" value="Genomic_DNA"/>
</dbReference>
<comment type="caution">
    <text evidence="11">The sequence shown here is derived from an EMBL/GenBank/DDBJ whole genome shotgun (WGS) entry which is preliminary data.</text>
</comment>
<feature type="compositionally biased region" description="Polar residues" evidence="9">
    <location>
        <begin position="2530"/>
        <end position="2549"/>
    </location>
</feature>
<feature type="compositionally biased region" description="Low complexity" evidence="9">
    <location>
        <begin position="1542"/>
        <end position="1561"/>
    </location>
</feature>
<feature type="region of interest" description="Disordered" evidence="9">
    <location>
        <begin position="1299"/>
        <end position="1433"/>
    </location>
</feature>
<feature type="region of interest" description="Disordered" evidence="9">
    <location>
        <begin position="3351"/>
        <end position="3384"/>
    </location>
</feature>
<feature type="compositionally biased region" description="Low complexity" evidence="9">
    <location>
        <begin position="1314"/>
        <end position="1329"/>
    </location>
</feature>
<feature type="region of interest" description="Disordered" evidence="9">
    <location>
        <begin position="771"/>
        <end position="801"/>
    </location>
</feature>
<dbReference type="RefSeq" id="XP_067925320.1">
    <property type="nucleotide sequence ID" value="XM_068062713.1"/>
</dbReference>
<feature type="region of interest" description="Disordered" evidence="9">
    <location>
        <begin position="2375"/>
        <end position="2480"/>
    </location>
</feature>
<comment type="catalytic activity">
    <reaction evidence="7">
        <text>L-threonyl-[protein] + ATP = O-phospho-L-threonyl-[protein] + ADP + H(+)</text>
        <dbReference type="Rhea" id="RHEA:46608"/>
        <dbReference type="Rhea" id="RHEA-COMP:11060"/>
        <dbReference type="Rhea" id="RHEA-COMP:11605"/>
        <dbReference type="ChEBI" id="CHEBI:15378"/>
        <dbReference type="ChEBI" id="CHEBI:30013"/>
        <dbReference type="ChEBI" id="CHEBI:30616"/>
        <dbReference type="ChEBI" id="CHEBI:61977"/>
        <dbReference type="ChEBI" id="CHEBI:456216"/>
        <dbReference type="EC" id="2.7.11.1"/>
    </reaction>
</comment>
<evidence type="ECO:0000256" key="1">
    <source>
        <dbReference type="ARBA" id="ARBA00012513"/>
    </source>
</evidence>
<accession>A0A2C6L8J3</accession>
<feature type="region of interest" description="Disordered" evidence="9">
    <location>
        <begin position="218"/>
        <end position="238"/>
    </location>
</feature>
<dbReference type="InterPro" id="IPR000719">
    <property type="entry name" value="Prot_kinase_dom"/>
</dbReference>
<evidence type="ECO:0000256" key="8">
    <source>
        <dbReference type="ARBA" id="ARBA00048679"/>
    </source>
</evidence>
<dbReference type="VEuPathDB" id="ToxoDB:CSUI_002513"/>
<dbReference type="InterPro" id="IPR011009">
    <property type="entry name" value="Kinase-like_dom_sf"/>
</dbReference>
<feature type="domain" description="Protein kinase" evidence="10">
    <location>
        <begin position="3172"/>
        <end position="3602"/>
    </location>
</feature>
<evidence type="ECO:0000313" key="12">
    <source>
        <dbReference type="Proteomes" id="UP000221165"/>
    </source>
</evidence>
<feature type="region of interest" description="Disordered" evidence="9">
    <location>
        <begin position="2497"/>
        <end position="2597"/>
    </location>
</feature>
<feature type="compositionally biased region" description="Low complexity" evidence="9">
    <location>
        <begin position="1654"/>
        <end position="1669"/>
    </location>
</feature>
<feature type="compositionally biased region" description="Polar residues" evidence="9">
    <location>
        <begin position="2235"/>
        <end position="2248"/>
    </location>
</feature>
<reference evidence="11 12" key="1">
    <citation type="journal article" date="2017" name="Int. J. Parasitol.">
        <title>The genome of the protozoan parasite Cystoisospora suis and a reverse vaccinology approach to identify vaccine candidates.</title>
        <authorList>
            <person name="Palmieri N."/>
            <person name="Shrestha A."/>
            <person name="Ruttkowski B."/>
            <person name="Beck T."/>
            <person name="Vogl C."/>
            <person name="Tomley F."/>
            <person name="Blake D.P."/>
            <person name="Joachim A."/>
        </authorList>
    </citation>
    <scope>NUCLEOTIDE SEQUENCE [LARGE SCALE GENOMIC DNA]</scope>
    <source>
        <strain evidence="11 12">Wien I</strain>
    </source>
</reference>
<feature type="compositionally biased region" description="Low complexity" evidence="9">
    <location>
        <begin position="2071"/>
        <end position="2094"/>
    </location>
</feature>
<feature type="region of interest" description="Disordered" evidence="9">
    <location>
        <begin position="2049"/>
        <end position="2134"/>
    </location>
</feature>
<evidence type="ECO:0000313" key="11">
    <source>
        <dbReference type="EMBL" id="PHJ23645.1"/>
    </source>
</evidence>
<evidence type="ECO:0000256" key="5">
    <source>
        <dbReference type="ARBA" id="ARBA00022777"/>
    </source>
</evidence>
<keyword evidence="5 11" id="KW-0418">Kinase</keyword>
<sequence length="3614" mass="372241">MQPAGLSRGAASGRPEPPEAAVQSSVRSNLSFPRYTVSPADYTRDPSSGSAATVGLPHHFPAPILYKSGGQPPGGSSFVVGGSSRGSTPFLSVPHITVNICPNGSQTTVTRTGESSVSLSVGGASDAVPPCAGPVQGSPLVSVSIIGVATPASDVPLLPPPSFDWVPTSGAQPAQSHLGGSSERQAYPIVIGGAKTSPPCPPSPLPDVLDTASPFLLTSSQRPRGGPHSDDRATAEFLGGQPPGFNHRSIAPPAPHSTSSRLSLVAPSKFPTTSLSDGHVFPGHWYSGGERALFPARPLYARCPSAEFPRPADTISVAQTPGARRRALSVPSRGGSSPTLARPELSQSIASPAPARLGDSVLVHRDDVFPAGIASAHATGGCRGPFAVKADIRQSSSLGGQIHAGSSVPSCQLFVGEENDVSFSWPTSSPVPRSGTPVTFVGGPDFPVGSLEGGHLNAHLTHKSAAVPALYSMDARRRGNSAELCGHAWCSRRHGSSPLWSVQCRTNLPGNHASSSQVTGARRRSCSCPCPSFPVSEHPVRETPEGLPGVSSSSAFANFSPDHRGACSVDSVQPLNTVTFSVDGNRGAGTPICSALKDEALQVMGSSVIHALDSRLGSRCTTGTSQESRAACAGEIGYASSVRGSPAHIVTSCNAPLQTAAAFSHSASSDPWRDSTTAECFSCRPHGSVKNFVPSRRVASFPSRGVYGGIPSASVTPGIQRRRPAYDLSARGAPDYLCAAGDHPPLYRQPQPMLPCHHALVTPVAVADRSKGRAGEESSLGFRPAESLAIPGETRGRVKSPRSCTAAATALAQRDQHKQPGIFRAAPLPYLGLISDHTSECSHCGARSRSEPPCVYSEWARYGRAGDTTERIFLAPEGFPVSLDGPSPALPHGHASSVDRPAVSPRICTAAGGSHAAVNEPYPAAGDLSGLESSADPRMIPLRGNAGVLTEPGDQHLLRQTGNYEGLERTDTPACSPRRVETDERTAGFHRLPDAGCIPTTANYAGDGHADQATAFLRQSEAFYSPHIGPVTEPEPPAEVAPPTGNLRSMVSCDRLCPDEPVQLHAGVNHVTRSLVAHDVGNRVNRRHQQPGVHAETFLEHSGTALCPREAPLSRPVAHFGESSGPSGASGEGGRTADAKPDATLIPLSLTAFAAPGAAWASAVRREHAKRAANATPGSPRINPQSSEGMRHSSCCSAQPPHSPSVCGNKAAPGGNQELDFSDAPLGFVPSGTTAAAARERRPLEQTAPSDGGSLVSIGRQGHTPAAELDLSTSPLSFGVDRSPHGKVDIVTTGASPEPVASYLTHPRSGPHFGSSSTTSYSPGTASAPRGHGTAGMSPRSSSVVCTGDRHGTSLVGNGMSGAVASDVVPDGRRGSRTKYDPSSSGAQDSVEYSPIHSRSAVSTSDAPVPGTGTAIDSFRDSGPSTTKEGDTRCFSPRDSFFVSASGSHSLAGTDFLASASSECGSGTTTDTLSKTQASYCQAQGVLSSTGNSLQTLASPPALARSALPSLLVPGNHQAKTSDSTGFGLSTTWEESMPSALAPATSCSPRPASPSPRRLSAQGPTVMSPRPPTSLSPSCSASENQSEGVSKMDKALPYPDTLDVDKDSLMLSGNSFASRAAAAAATSPGATSVWKSSVHGAFPGNDFQYSPRASGDGDSGVLSSSHSTDGTSLLASIETSWHRDLRSSRSASLPDQTNEGSLPTSNTSAEGLVGEGHSGLSSPINHQQREPSFSLEAREAQDTLVTGGLGADESVLGHSSVGLSDVSLQRAAQTEELFLPRTSSQARAETRRRSSPSPASNLTPSAIPDTDRFSWATPPSPATPVHSIVGATPRTRPCPSARSPHSPQVSPRPERLTDPSPASHPAVSEPDTPVSTGQQQQQGEKQQSVQGRLLLSSPRGTPASPKTFDASPGTASSLAVASRSVPHELPVASPGTACHLQTSSPLSRDAGPAEIRRGSPTAPASTLSSLSLKENQSLSAGVASPSRGRSPVCFQLDDPGETPGSPAVNERASVAFSAASPRVAFGALGSPAAPRTDCELYMLRSPMSGLSGSRADGSPFSSSTRRPRPSSPTFFSRRSGSPGSSVASFAASAREGASSPFSLLRPPQASSPRTHQSRLGPPSPQPGNPSAWTPFRANLFSPGSAFQTTPVPYSPIDAISPFNGSHAVRVKSPEAAAALARSGAMSPLSGVRHAVLGGSPVTSARASLYRTGSTSPHASSEVRGSPAVLPPLFGSSPSRGSPATSILTSRRADRSPASAVGCSSGLDPACSPPQRSPFFPSTGTSSVPTTVHSPFDTGRQEAGSPAVTKATHQASSPHAGLRSPRAFLEHAHSSPVRACSRSVSPSAAEAGAIAASRAAQLQSVEALNAAERASVTALESVSPRALEVPERPSTPMASRSPLGRHTTFGTSLPAGSPAHRWPVSPSSRGAPAAQAPDSSEIMAPVLSSPAAQAPGFSSSSPSQSLIMPACPKPMPAAGSSPFQSVLPSLLSPMHVPPLSPASGSGRSPAASALAKVDVSPAPHSIPLSHGQASSRVSRSPHTNQLSTHLDGTPRSLALPVSSGRPVSPVSTAVGPLFTAPGPGHPASVSPGAASPLRVSSRSPVAAAAASGLPPESSAAVLARFPTLLGVPSPASPGVAISPALGTRQNAIAAAACARAEAAAAAAAAAAQRAAAAASLSVSPRALDASKRAAELAAIASAAAKKCAAASPRIVAASERAAAAAAAAAAISRFAGSSKDATEARRRAIPVAAAAAAVAAARQRAAGLSGGTIAEGMNLAQRDSHNEGKYVVGRTGLNLEGLTPPVSVISGVAAAAAAAARLRAAGALAGQGVQRNHEFGGERGGAAETGGHTPGFSRQTEGIANVDFYNSGKLSAAAAAAAAAGAAAARGARGLPFVFPNGRPDRLGLSEDAGSPGPRAAKPVAAAVAAVRAGSPERILGPADADAISTSPYAPGYQDNLNPDLTSQHRHRPTVTPFLASQERQQPFLDGPDEFPTNTVSSVAAPESPEQGVLRGVPAPAGQRPSPCLEDTRPLPIGSESEKGLVSSTWEQRGEGEFVSESEGAYEKLSAIRERHWRSSRDVAPGVGSEVAVSYSESWQPAMTQGSMDAEEAMPATLPSQRGSSAVARFAHAGGGDDIPRPIWALCRELILRRIFEASTYSLDGVPFDRWRLQAVPTMGASITATRCQRMWKGRLPSGRAVFIKRIPASVWEYQWRATQRFKGYFMTDGENFVGEAAASSFLTDCGPPCAAPLLAILHERSAEAGATPSRHVGNSDGTWGARRRYVLVSQVFGQGDLLDFFDSADAEVFTAESKRSLQYSVVQILLSLHTAGIAHLDLTPENILVHTYTSSVPSQTGHSSSSASTRSQTRHLVSSTTPSAKLSGGSARRVQLKVCDLAKAVPLFNSSPFRLPTCVLRAHFPSEDFSQKNSDGPSSPFLSCEPTVAKGPYMPPECWRIVYILRALGVTAPFTQIGEPLITTGRPPPPLYLRDPPAELPVSSLAPVDVAGAVDAAELFFDVRKADVYMLGVLLFWIWAEGAVWTCSDPKQDTQYNDLVQSGLNFSIFADCDGWAPELLHLLKRALEPEPSQRATLDEILQHPWWSRNLADVAAPSG</sequence>
<gene>
    <name evidence="11" type="ORF">CSUI_002513</name>
</gene>
<evidence type="ECO:0000256" key="2">
    <source>
        <dbReference type="ARBA" id="ARBA00022527"/>
    </source>
</evidence>
<feature type="compositionally biased region" description="Low complexity" evidence="9">
    <location>
        <begin position="2447"/>
        <end position="2464"/>
    </location>
</feature>
<feature type="compositionally biased region" description="Low complexity" evidence="9">
    <location>
        <begin position="2559"/>
        <end position="2570"/>
    </location>
</feature>
<dbReference type="GO" id="GO:0005524">
    <property type="term" value="F:ATP binding"/>
    <property type="evidence" value="ECO:0007669"/>
    <property type="project" value="UniProtKB-KW"/>
</dbReference>
<feature type="region of interest" description="Disordered" evidence="9">
    <location>
        <begin position="320"/>
        <end position="346"/>
    </location>
</feature>
<dbReference type="SUPFAM" id="SSF56112">
    <property type="entry name" value="Protein kinase-like (PK-like)"/>
    <property type="match status" value="1"/>
</dbReference>
<feature type="region of interest" description="Disordered" evidence="9">
    <location>
        <begin position="1649"/>
        <end position="1669"/>
    </location>
</feature>
<feature type="region of interest" description="Disordered" evidence="9">
    <location>
        <begin position="2231"/>
        <end position="2321"/>
    </location>
</feature>
<dbReference type="EC" id="2.7.11.1" evidence="1"/>
<dbReference type="GeneID" id="94425924"/>
<keyword evidence="2" id="KW-0723">Serine/threonine-protein kinase</keyword>
<feature type="region of interest" description="Disordered" evidence="9">
    <location>
        <begin position="1"/>
        <end position="28"/>
    </location>
</feature>
<feature type="compositionally biased region" description="Polar residues" evidence="9">
    <location>
        <begin position="1795"/>
        <end position="1804"/>
    </location>
</feature>
<feature type="region of interest" description="Disordered" evidence="9">
    <location>
        <begin position="1684"/>
        <end position="1732"/>
    </location>
</feature>
<feature type="region of interest" description="Disordered" evidence="9">
    <location>
        <begin position="1777"/>
        <end position="2008"/>
    </location>
</feature>
<evidence type="ECO:0000256" key="3">
    <source>
        <dbReference type="ARBA" id="ARBA00022679"/>
    </source>
</evidence>
<evidence type="ECO:0000259" key="10">
    <source>
        <dbReference type="PROSITE" id="PS50011"/>
    </source>
</evidence>
<feature type="compositionally biased region" description="Low complexity" evidence="9">
    <location>
        <begin position="3354"/>
        <end position="3371"/>
    </location>
</feature>